<dbReference type="AlphaFoldDB" id="A0A8T8SDH0"/>
<reference evidence="2" key="1">
    <citation type="submission" date="2016-04" db="EMBL/GenBank/DDBJ databases">
        <authorList>
            <person name="Nguyen H.D."/>
            <person name="Samba Siva P."/>
            <person name="Cullis J."/>
            <person name="Levesque C.A."/>
            <person name="Hambleton S."/>
        </authorList>
    </citation>
    <scope>NUCLEOTIDE SEQUENCE</scope>
    <source>
        <strain evidence="2">DAOMC 236416</strain>
    </source>
</reference>
<evidence type="ECO:0000313" key="3">
    <source>
        <dbReference type="Proteomes" id="UP000077521"/>
    </source>
</evidence>
<gene>
    <name evidence="2" type="ORF">A4X13_0g8697</name>
</gene>
<protein>
    <submittedName>
        <fullName evidence="2">Uncharacterized protein</fullName>
    </submittedName>
</protein>
<keyword evidence="3" id="KW-1185">Reference proteome</keyword>
<name>A0A8T8SDH0_9BASI</name>
<feature type="region of interest" description="Disordered" evidence="1">
    <location>
        <begin position="139"/>
        <end position="244"/>
    </location>
</feature>
<accession>A0A8T8SDH0</accession>
<feature type="compositionally biased region" description="Basic and acidic residues" evidence="1">
    <location>
        <begin position="166"/>
        <end position="215"/>
    </location>
</feature>
<evidence type="ECO:0000256" key="1">
    <source>
        <dbReference type="SAM" id="MobiDB-lite"/>
    </source>
</evidence>
<feature type="compositionally biased region" description="Low complexity" evidence="1">
    <location>
        <begin position="27"/>
        <end position="37"/>
    </location>
</feature>
<sequence>MDYENEVDYETSPRITADPEDLSEYETSTSSTSSSTTISKQTPAQAPTVTKTTQSPSKTTTQDEEDDFKILKVSSYLPAHPATALIPASDLASLTIVARQLQRLAPLIHRLEQQVPLLDRLDKVSTNLSSRLETLNEFQQRTEARTRRTYQASTSRNRSISPAPRRNHEERSQARSRDYASRSYHKPADVYRPKETPQRRHREPSVEFVRQDRRLPAYSPTQRPRERSPEDDQDRRIVHELDIE</sequence>
<dbReference type="EMBL" id="LWDF02001695">
    <property type="protein sequence ID" value="KAE8237627.1"/>
    <property type="molecule type" value="Genomic_DNA"/>
</dbReference>
<feature type="compositionally biased region" description="Polar residues" evidence="1">
    <location>
        <begin position="149"/>
        <end position="160"/>
    </location>
</feature>
<feature type="region of interest" description="Disordered" evidence="1">
    <location>
        <begin position="1"/>
        <end position="64"/>
    </location>
</feature>
<feature type="compositionally biased region" description="Low complexity" evidence="1">
    <location>
        <begin position="47"/>
        <end position="60"/>
    </location>
</feature>
<reference evidence="2" key="2">
    <citation type="journal article" date="2019" name="IMA Fungus">
        <title>Genome sequencing and comparison of five Tilletia species to identify candidate genes for the detection of regulated species infecting wheat.</title>
        <authorList>
            <person name="Nguyen H.D.T."/>
            <person name="Sultana T."/>
            <person name="Kesanakurti P."/>
            <person name="Hambleton S."/>
        </authorList>
    </citation>
    <scope>NUCLEOTIDE SEQUENCE</scope>
    <source>
        <strain evidence="2">DAOMC 236416</strain>
    </source>
</reference>
<proteinExistence type="predicted"/>
<evidence type="ECO:0000313" key="2">
    <source>
        <dbReference type="EMBL" id="KAE8237627.1"/>
    </source>
</evidence>
<dbReference type="Proteomes" id="UP000077521">
    <property type="component" value="Unassembled WGS sequence"/>
</dbReference>
<feature type="compositionally biased region" description="Basic and acidic residues" evidence="1">
    <location>
        <begin position="223"/>
        <end position="244"/>
    </location>
</feature>
<organism evidence="2 3">
    <name type="scientific">Tilletia indica</name>
    <dbReference type="NCBI Taxonomy" id="43049"/>
    <lineage>
        <taxon>Eukaryota</taxon>
        <taxon>Fungi</taxon>
        <taxon>Dikarya</taxon>
        <taxon>Basidiomycota</taxon>
        <taxon>Ustilaginomycotina</taxon>
        <taxon>Exobasidiomycetes</taxon>
        <taxon>Tilletiales</taxon>
        <taxon>Tilletiaceae</taxon>
        <taxon>Tilletia</taxon>
    </lineage>
</organism>
<comment type="caution">
    <text evidence="2">The sequence shown here is derived from an EMBL/GenBank/DDBJ whole genome shotgun (WGS) entry which is preliminary data.</text>
</comment>